<dbReference type="GO" id="GO:0010992">
    <property type="term" value="P:ubiquitin recycling"/>
    <property type="evidence" value="ECO:0007669"/>
    <property type="project" value="TreeGrafter"/>
</dbReference>
<dbReference type="InterPro" id="IPR020472">
    <property type="entry name" value="WD40_PAC1"/>
</dbReference>
<evidence type="ECO:0000256" key="4">
    <source>
        <dbReference type="PROSITE-ProRule" id="PRU00221"/>
    </source>
</evidence>
<feature type="repeat" description="WD" evidence="4">
    <location>
        <begin position="615"/>
        <end position="650"/>
    </location>
</feature>
<dbReference type="Gene3D" id="2.130.10.10">
    <property type="entry name" value="YVTN repeat-like/Quinoprotein amine dehydrogenase"/>
    <property type="match status" value="1"/>
</dbReference>
<dbReference type="AlphaFoldDB" id="A0A813JV58"/>
<keyword evidence="2 4" id="KW-0853">WD repeat</keyword>
<sequence>RLVQAILKVSLLAEDLLKEASSSCMPSDSSPDFSVEAIEATVLQAQALTSAVDALAADSVDGVDVPACTASLAKLRDAVSALLQGYTASVSSDAAHGAMDGIQVALDLAAAQHAEEEKEKNKTCEGLFDEPVGALQGRCQILETIQDVVRMSLGIYALFRVVNHLRLDAVKGDLVQQRMLGAFLDAESLMVLAFTSSAWMASVFTTPEAVARFFEREWHAVQIVKMGHKSKALSKLELLLDRYHKRGRLQSLELYNIYPLNIYLARSIGDSLFGLRSVTISGAGMFGDSELSALFRMISVTLSGFCHYLARQLAQEFLCAVLPTATSTQRFHTTVQILDLTGNGFRLPETRRIAQSRPLWTNLAGVELGHTNVLNDGILADVASWLSSTKSRFCEVNLDLHGFGKWNDSFRKEYFQGRQLRKLAAATDFGVAQLVQQQSPLWRSFNGFRPGHGHLVVLDLSGHLGITDASAGLLVRAVADARLEFSEELQVHRTSIRTSGTIQLNESMSTSRLTLLTVPADPDLREGARGIIRRLDGWIGWVCEPASQQSKKLRDFVGDDELLVRTMGVTEKEIEELLKERPQMFPGSAPQMLTASSDRTLRLWDLKSGQEKRQFTGHKDAVLDMAHNWSTMEVVTASADSTLAQWDLKSCDLPLHFLEGHTMAVNCVEVDWASSLALSGSFDNDLRLWDLKEHACAELLDRTSFQSYDFGNCGC</sequence>
<dbReference type="GO" id="GO:0005737">
    <property type="term" value="C:cytoplasm"/>
    <property type="evidence" value="ECO:0007669"/>
    <property type="project" value="TreeGrafter"/>
</dbReference>
<dbReference type="Pfam" id="PF00400">
    <property type="entry name" value="WD40"/>
    <property type="match status" value="2"/>
</dbReference>
<feature type="repeat" description="WD" evidence="4">
    <location>
        <begin position="592"/>
        <end position="614"/>
    </location>
</feature>
<dbReference type="EMBL" id="CAJNNW010026403">
    <property type="protein sequence ID" value="CAE8685031.1"/>
    <property type="molecule type" value="Genomic_DNA"/>
</dbReference>
<gene>
    <name evidence="5" type="ORF">PGLA2088_LOCUS24258</name>
</gene>
<dbReference type="InterPro" id="IPR015943">
    <property type="entry name" value="WD40/YVTN_repeat-like_dom_sf"/>
</dbReference>
<keyword evidence="1" id="KW-0963">Cytoplasm</keyword>
<comment type="caution">
    <text evidence="5">The sequence shown here is derived from an EMBL/GenBank/DDBJ whole genome shotgun (WGS) entry which is preliminary data.</text>
</comment>
<dbReference type="GO" id="GO:0005634">
    <property type="term" value="C:nucleus"/>
    <property type="evidence" value="ECO:0007669"/>
    <property type="project" value="TreeGrafter"/>
</dbReference>
<feature type="repeat" description="WD" evidence="4">
    <location>
        <begin position="658"/>
        <end position="699"/>
    </location>
</feature>
<keyword evidence="3" id="KW-0677">Repeat</keyword>
<evidence type="ECO:0000256" key="3">
    <source>
        <dbReference type="ARBA" id="ARBA00022737"/>
    </source>
</evidence>
<dbReference type="PANTHER" id="PTHR19849">
    <property type="entry name" value="PHOSPHOLIPASE A-2-ACTIVATING PROTEIN"/>
    <property type="match status" value="1"/>
</dbReference>
<evidence type="ECO:0000256" key="2">
    <source>
        <dbReference type="ARBA" id="ARBA00022574"/>
    </source>
</evidence>
<dbReference type="PRINTS" id="PR00320">
    <property type="entry name" value="GPROTEINBRPT"/>
</dbReference>
<protein>
    <recommendedName>
        <fullName evidence="7">Peroxin-7</fullName>
    </recommendedName>
</protein>
<dbReference type="Proteomes" id="UP000626109">
    <property type="component" value="Unassembled WGS sequence"/>
</dbReference>
<dbReference type="InterPro" id="IPR036322">
    <property type="entry name" value="WD40_repeat_dom_sf"/>
</dbReference>
<organism evidence="5 6">
    <name type="scientific">Polarella glacialis</name>
    <name type="common">Dinoflagellate</name>
    <dbReference type="NCBI Taxonomy" id="89957"/>
    <lineage>
        <taxon>Eukaryota</taxon>
        <taxon>Sar</taxon>
        <taxon>Alveolata</taxon>
        <taxon>Dinophyceae</taxon>
        <taxon>Suessiales</taxon>
        <taxon>Suessiaceae</taxon>
        <taxon>Polarella</taxon>
    </lineage>
</organism>
<dbReference type="PANTHER" id="PTHR19849:SF0">
    <property type="entry name" value="PHOSPHOLIPASE A-2-ACTIVATING PROTEIN"/>
    <property type="match status" value="1"/>
</dbReference>
<dbReference type="SUPFAM" id="SSF52047">
    <property type="entry name" value="RNI-like"/>
    <property type="match status" value="1"/>
</dbReference>
<reference evidence="5" key="1">
    <citation type="submission" date="2021-02" db="EMBL/GenBank/DDBJ databases">
        <authorList>
            <person name="Dougan E. K."/>
            <person name="Rhodes N."/>
            <person name="Thang M."/>
            <person name="Chan C."/>
        </authorList>
    </citation>
    <scope>NUCLEOTIDE SEQUENCE</scope>
</reference>
<dbReference type="GO" id="GO:0043161">
    <property type="term" value="P:proteasome-mediated ubiquitin-dependent protein catabolic process"/>
    <property type="evidence" value="ECO:0007669"/>
    <property type="project" value="TreeGrafter"/>
</dbReference>
<dbReference type="InterPro" id="IPR001680">
    <property type="entry name" value="WD40_rpt"/>
</dbReference>
<accession>A0A813JV58</accession>
<evidence type="ECO:0000256" key="1">
    <source>
        <dbReference type="ARBA" id="ARBA00022490"/>
    </source>
</evidence>
<feature type="non-terminal residue" evidence="5">
    <location>
        <position position="715"/>
    </location>
</feature>
<dbReference type="PROSITE" id="PS00678">
    <property type="entry name" value="WD_REPEATS_1"/>
    <property type="match status" value="2"/>
</dbReference>
<proteinExistence type="predicted"/>
<dbReference type="InterPro" id="IPR019775">
    <property type="entry name" value="WD40_repeat_CS"/>
</dbReference>
<evidence type="ECO:0000313" key="5">
    <source>
        <dbReference type="EMBL" id="CAE8685031.1"/>
    </source>
</evidence>
<dbReference type="SMART" id="SM00320">
    <property type="entry name" value="WD40"/>
    <property type="match status" value="3"/>
</dbReference>
<evidence type="ECO:0008006" key="7">
    <source>
        <dbReference type="Google" id="ProtNLM"/>
    </source>
</evidence>
<dbReference type="GO" id="GO:0043130">
    <property type="term" value="F:ubiquitin binding"/>
    <property type="evidence" value="ECO:0007669"/>
    <property type="project" value="TreeGrafter"/>
</dbReference>
<dbReference type="SUPFAM" id="SSF50978">
    <property type="entry name" value="WD40 repeat-like"/>
    <property type="match status" value="1"/>
</dbReference>
<name>A0A813JV58_POLGL</name>
<dbReference type="PROSITE" id="PS50082">
    <property type="entry name" value="WD_REPEATS_2"/>
    <property type="match status" value="3"/>
</dbReference>
<evidence type="ECO:0000313" key="6">
    <source>
        <dbReference type="Proteomes" id="UP000626109"/>
    </source>
</evidence>
<dbReference type="PROSITE" id="PS50294">
    <property type="entry name" value="WD_REPEATS_REGION"/>
    <property type="match status" value="2"/>
</dbReference>